<dbReference type="EMBL" id="DF820458">
    <property type="protein sequence ID" value="GAK51964.1"/>
    <property type="molecule type" value="Genomic_DNA"/>
</dbReference>
<dbReference type="AlphaFoldDB" id="A0A081BNJ8"/>
<keyword evidence="3 9" id="KW-0813">Transport</keyword>
<dbReference type="Gene3D" id="1.20.81.30">
    <property type="entry name" value="Type II secretion system (T2SS), domain F"/>
    <property type="match status" value="2"/>
</dbReference>
<dbReference type="InterPro" id="IPR042094">
    <property type="entry name" value="T2SS_GspF_sf"/>
</dbReference>
<dbReference type="Proteomes" id="UP000030700">
    <property type="component" value="Unassembled WGS sequence"/>
</dbReference>
<dbReference type="GO" id="GO:0005886">
    <property type="term" value="C:plasma membrane"/>
    <property type="evidence" value="ECO:0007669"/>
    <property type="project" value="UniProtKB-SubCell"/>
</dbReference>
<sequence length="404" mass="43960">MPEFTYKVRIAGRTLKKTIEAPSQDVALKMIKGKTGADIKTLKPKPKDIKIPFLEKMLAPKITTKDITLFVRMFATMIDAGLPLVQGLEILSQDKENTSMAALLKKVRSDVEEGSTFADALRKHPRYFDNLFVNLTEAGETGGILDTILARIATYMEKNEAIKAKIKGAMVYPVIVLSVAITVVSVLLIFVIPVFGTLFSELGATLPLPTRIVIALSNFLKRWVIVIIIVAIALGFAFKKFYATERGRVIVDAITLKLPLFSDLIVKSSVARFTRTLGTLVSSGVPILDSLEITARAAGHAIIEMAIMATRDSIKEGKTIAEPLEATEVFPGMVVQMISVGEQSGALDSMLAKIADFYEAEVDEAVEALTSAMEPALIVFLGITVGGVVIAMYMPMFTMIQAIK</sequence>
<name>A0A081BNJ8_9BACT</name>
<organism evidence="12">
    <name type="scientific">Candidatus Moduliflexus flocculans</name>
    <dbReference type="NCBI Taxonomy" id="1499966"/>
    <lineage>
        <taxon>Bacteria</taxon>
        <taxon>Candidatus Moduliflexota</taxon>
        <taxon>Candidatus Moduliflexia</taxon>
        <taxon>Candidatus Moduliflexales</taxon>
        <taxon>Candidatus Moduliflexaceae</taxon>
    </lineage>
</organism>
<comment type="similarity">
    <text evidence="2 9">Belongs to the GSP F family.</text>
</comment>
<dbReference type="STRING" id="1499966.U14_03210"/>
<keyword evidence="5" id="KW-0997">Cell inner membrane</keyword>
<dbReference type="PRINTS" id="PR00812">
    <property type="entry name" value="BCTERIALGSPF"/>
</dbReference>
<protein>
    <submittedName>
        <fullName evidence="12">Type IV pilus assembly protein PilC</fullName>
    </submittedName>
</protein>
<keyword evidence="6 9" id="KW-0812">Transmembrane</keyword>
<evidence type="ECO:0000256" key="8">
    <source>
        <dbReference type="ARBA" id="ARBA00023136"/>
    </source>
</evidence>
<evidence type="ECO:0000259" key="11">
    <source>
        <dbReference type="Pfam" id="PF00482"/>
    </source>
</evidence>
<dbReference type="InterPro" id="IPR001992">
    <property type="entry name" value="T2SS_GspF/T4SS_PilC_CS"/>
</dbReference>
<evidence type="ECO:0000256" key="1">
    <source>
        <dbReference type="ARBA" id="ARBA00004429"/>
    </source>
</evidence>
<gene>
    <name evidence="12" type="ORF">U14_03210</name>
</gene>
<accession>A0A081BNJ8</accession>
<dbReference type="PANTHER" id="PTHR30012:SF7">
    <property type="entry name" value="PROTEIN TRANSPORT PROTEIN HOFC HOMOLOG"/>
    <property type="match status" value="1"/>
</dbReference>
<feature type="domain" description="Type II secretion system protein GspF" evidence="11">
    <location>
        <begin position="273"/>
        <end position="395"/>
    </location>
</feature>
<dbReference type="InterPro" id="IPR018076">
    <property type="entry name" value="T2SS_GspF_dom"/>
</dbReference>
<evidence type="ECO:0000256" key="7">
    <source>
        <dbReference type="ARBA" id="ARBA00022989"/>
    </source>
</evidence>
<evidence type="ECO:0000256" key="5">
    <source>
        <dbReference type="ARBA" id="ARBA00022519"/>
    </source>
</evidence>
<dbReference type="FunFam" id="1.20.81.30:FF:000001">
    <property type="entry name" value="Type II secretion system protein F"/>
    <property type="match status" value="2"/>
</dbReference>
<feature type="transmembrane region" description="Helical" evidence="10">
    <location>
        <begin position="377"/>
        <end position="403"/>
    </location>
</feature>
<evidence type="ECO:0000256" key="6">
    <source>
        <dbReference type="ARBA" id="ARBA00022692"/>
    </source>
</evidence>
<dbReference type="PANTHER" id="PTHR30012">
    <property type="entry name" value="GENERAL SECRETION PATHWAY PROTEIN"/>
    <property type="match status" value="1"/>
</dbReference>
<dbReference type="InterPro" id="IPR003004">
    <property type="entry name" value="GspF/PilC"/>
</dbReference>
<proteinExistence type="inferred from homology"/>
<dbReference type="GO" id="GO:0015628">
    <property type="term" value="P:protein secretion by the type II secretion system"/>
    <property type="evidence" value="ECO:0007669"/>
    <property type="project" value="TreeGrafter"/>
</dbReference>
<dbReference type="PROSITE" id="PS00874">
    <property type="entry name" value="T2SP_F"/>
    <property type="match status" value="1"/>
</dbReference>
<dbReference type="Pfam" id="PF00482">
    <property type="entry name" value="T2SSF"/>
    <property type="match status" value="2"/>
</dbReference>
<comment type="subcellular location">
    <subcellularLocation>
        <location evidence="1">Cell inner membrane</location>
        <topology evidence="1">Multi-pass membrane protein</topology>
    </subcellularLocation>
    <subcellularLocation>
        <location evidence="9">Cell membrane</location>
        <topology evidence="9">Multi-pass membrane protein</topology>
    </subcellularLocation>
</comment>
<evidence type="ECO:0000256" key="2">
    <source>
        <dbReference type="ARBA" id="ARBA00005745"/>
    </source>
</evidence>
<keyword evidence="7 10" id="KW-1133">Transmembrane helix</keyword>
<evidence type="ECO:0000256" key="10">
    <source>
        <dbReference type="SAM" id="Phobius"/>
    </source>
</evidence>
<keyword evidence="8 10" id="KW-0472">Membrane</keyword>
<dbReference type="HOGENOM" id="CLU_035032_2_1_0"/>
<keyword evidence="13" id="KW-1185">Reference proteome</keyword>
<reference evidence="12" key="1">
    <citation type="journal article" date="2015" name="PeerJ">
        <title>First genomic representation of candidate bacterial phylum KSB3 points to enhanced environmental sensing as a trigger of wastewater bulking.</title>
        <authorList>
            <person name="Sekiguchi Y."/>
            <person name="Ohashi A."/>
            <person name="Parks D.H."/>
            <person name="Yamauchi T."/>
            <person name="Tyson G.W."/>
            <person name="Hugenholtz P."/>
        </authorList>
    </citation>
    <scope>NUCLEOTIDE SEQUENCE [LARGE SCALE GENOMIC DNA]</scope>
</reference>
<evidence type="ECO:0000313" key="12">
    <source>
        <dbReference type="EMBL" id="GAK51964.1"/>
    </source>
</evidence>
<evidence type="ECO:0000256" key="9">
    <source>
        <dbReference type="RuleBase" id="RU003923"/>
    </source>
</evidence>
<feature type="transmembrane region" description="Helical" evidence="10">
    <location>
        <begin position="219"/>
        <end position="238"/>
    </location>
</feature>
<evidence type="ECO:0000313" key="13">
    <source>
        <dbReference type="Proteomes" id="UP000030700"/>
    </source>
</evidence>
<keyword evidence="4" id="KW-1003">Cell membrane</keyword>
<feature type="domain" description="Type II secretion system protein GspF" evidence="11">
    <location>
        <begin position="70"/>
        <end position="193"/>
    </location>
</feature>
<evidence type="ECO:0000256" key="4">
    <source>
        <dbReference type="ARBA" id="ARBA00022475"/>
    </source>
</evidence>
<evidence type="ECO:0000256" key="3">
    <source>
        <dbReference type="ARBA" id="ARBA00022448"/>
    </source>
</evidence>
<feature type="transmembrane region" description="Helical" evidence="10">
    <location>
        <begin position="171"/>
        <end position="199"/>
    </location>
</feature>